<dbReference type="GO" id="GO:0005795">
    <property type="term" value="C:Golgi stack"/>
    <property type="evidence" value="ECO:0007669"/>
    <property type="project" value="TreeGrafter"/>
</dbReference>
<dbReference type="GO" id="GO:0005793">
    <property type="term" value="C:endoplasmic reticulum-Golgi intermediate compartment"/>
    <property type="evidence" value="ECO:0007669"/>
    <property type="project" value="TreeGrafter"/>
</dbReference>
<protein>
    <recommendedName>
        <fullName evidence="9">Alpha-1,3-mannosyl-glycoprotein 4-beta-N-acetylglucosaminyltransferase B</fullName>
    </recommendedName>
</protein>
<comment type="pathway">
    <text evidence="1">Protein modification; protein glycosylation.</text>
</comment>
<evidence type="ECO:0000256" key="1">
    <source>
        <dbReference type="ARBA" id="ARBA00004922"/>
    </source>
</evidence>
<dbReference type="EMBL" id="KB295685">
    <property type="protein sequence ID" value="ELU12756.1"/>
    <property type="molecule type" value="Genomic_DNA"/>
</dbReference>
<evidence type="ECO:0000256" key="2">
    <source>
        <dbReference type="ARBA" id="ARBA00022676"/>
    </source>
</evidence>
<keyword evidence="2" id="KW-0328">Glycosyltransferase</keyword>
<dbReference type="OrthoDB" id="2016523at2759"/>
<dbReference type="InterPro" id="IPR057279">
    <property type="entry name" value="MGAT4"/>
</dbReference>
<name>R7V8T0_CAPTE</name>
<dbReference type="GO" id="GO:0005783">
    <property type="term" value="C:endoplasmic reticulum"/>
    <property type="evidence" value="ECO:0007669"/>
    <property type="project" value="TreeGrafter"/>
</dbReference>
<dbReference type="InterPro" id="IPR056576">
    <property type="entry name" value="MGAT4_A/B/C_C"/>
</dbReference>
<dbReference type="EnsemblMetazoa" id="CapteT170426">
    <property type="protein sequence ID" value="CapteP170426"/>
    <property type="gene ID" value="CapteG170426"/>
</dbReference>
<reference evidence="8" key="1">
    <citation type="submission" date="2012-12" db="EMBL/GenBank/DDBJ databases">
        <authorList>
            <person name="Hellsten U."/>
            <person name="Grimwood J."/>
            <person name="Chapman J.A."/>
            <person name="Shapiro H."/>
            <person name="Aerts A."/>
            <person name="Otillar R.P."/>
            <person name="Terry A.Y."/>
            <person name="Boore J.L."/>
            <person name="Simakov O."/>
            <person name="Marletaz F."/>
            <person name="Cho S.-J."/>
            <person name="Edsinger-Gonzales E."/>
            <person name="Havlak P."/>
            <person name="Kuo D.-H."/>
            <person name="Larsson T."/>
            <person name="Lv J."/>
            <person name="Arendt D."/>
            <person name="Savage R."/>
            <person name="Osoegawa K."/>
            <person name="de Jong P."/>
            <person name="Lindberg D.R."/>
            <person name="Seaver E.C."/>
            <person name="Weisblat D.A."/>
            <person name="Putnam N.H."/>
            <person name="Grigoriev I.V."/>
            <person name="Rokhsar D.S."/>
        </authorList>
    </citation>
    <scope>NUCLEOTIDE SEQUENCE</scope>
    <source>
        <strain evidence="8">I ESC-2004</strain>
    </source>
</reference>
<evidence type="ECO:0000313" key="7">
    <source>
        <dbReference type="EnsemblMetazoa" id="CapteP170426"/>
    </source>
</evidence>
<evidence type="ECO:0000313" key="6">
    <source>
        <dbReference type="EMBL" id="ELU12756.1"/>
    </source>
</evidence>
<proteinExistence type="predicted"/>
<dbReference type="Pfam" id="PF23524">
    <property type="entry name" value="MGAT4A_C"/>
    <property type="match status" value="1"/>
</dbReference>
<dbReference type="OMA" id="QFAHINP"/>
<feature type="domain" description="MGAT4 conserved region" evidence="4">
    <location>
        <begin position="2"/>
        <end position="274"/>
    </location>
</feature>
<dbReference type="STRING" id="283909.R7V8T0"/>
<evidence type="ECO:0000313" key="8">
    <source>
        <dbReference type="Proteomes" id="UP000014760"/>
    </source>
</evidence>
<organism evidence="6">
    <name type="scientific">Capitella teleta</name>
    <name type="common">Polychaete worm</name>
    <dbReference type="NCBI Taxonomy" id="283909"/>
    <lineage>
        <taxon>Eukaryota</taxon>
        <taxon>Metazoa</taxon>
        <taxon>Spiralia</taxon>
        <taxon>Lophotrochozoa</taxon>
        <taxon>Annelida</taxon>
        <taxon>Polychaeta</taxon>
        <taxon>Sedentaria</taxon>
        <taxon>Scolecida</taxon>
        <taxon>Capitellidae</taxon>
        <taxon>Capitella</taxon>
    </lineage>
</organism>
<reference evidence="7" key="3">
    <citation type="submission" date="2015-06" db="UniProtKB">
        <authorList>
            <consortium name="EnsemblMetazoa"/>
        </authorList>
    </citation>
    <scope>IDENTIFICATION</scope>
</reference>
<keyword evidence="8" id="KW-1185">Reference proteome</keyword>
<evidence type="ECO:0000259" key="5">
    <source>
        <dbReference type="Pfam" id="PF23524"/>
    </source>
</evidence>
<dbReference type="GO" id="GO:0008375">
    <property type="term" value="F:acetylglucosaminyltransferase activity"/>
    <property type="evidence" value="ECO:0007669"/>
    <property type="project" value="TreeGrafter"/>
</dbReference>
<dbReference type="PANTHER" id="PTHR12062">
    <property type="entry name" value="N-ACETYLGLUCOSAMINYLTRANSFERASE VI"/>
    <property type="match status" value="1"/>
</dbReference>
<evidence type="ECO:0000259" key="4">
    <source>
        <dbReference type="Pfam" id="PF04666"/>
    </source>
</evidence>
<evidence type="ECO:0008006" key="9">
    <source>
        <dbReference type="Google" id="ProtNLM"/>
    </source>
</evidence>
<accession>R7V8T0</accession>
<gene>
    <name evidence="6" type="ORF">CAPTEDRAFT_170426</name>
</gene>
<dbReference type="InterPro" id="IPR006759">
    <property type="entry name" value="Glyco_transf_54"/>
</dbReference>
<keyword evidence="3" id="KW-0808">Transferase</keyword>
<evidence type="ECO:0000256" key="3">
    <source>
        <dbReference type="ARBA" id="ARBA00022679"/>
    </source>
</evidence>
<dbReference type="Proteomes" id="UP000014760">
    <property type="component" value="Unassembled WGS sequence"/>
</dbReference>
<dbReference type="AlphaFoldDB" id="R7V8T0"/>
<feature type="domain" description="MGAT4 A/B/C C-terminal" evidence="5">
    <location>
        <begin position="288"/>
        <end position="429"/>
    </location>
</feature>
<sequence>MYHYLPHLIGKPNALKPAIKYSKGRLGASIVMGIPTIKRDVDSYLTKTLISLVESLTTEERADCLIVVFCGEPWDIPYCQSIATLISTKMSEHVNSGLIEIISPPAEFYPNLDNLPATFGDTVERVKWRTKQNLDYSFLMMYAKRRGTYYVQLEDDIVTKTGYFSTMKNFALNQKSNEWMLLEFSSLGFIGKLFKSKDLPIVVEFFLMFYRDKPIDWLLDHLLSVKVCNPEKDSKHCQRSVSELRRRFKPSLFQHVGTHSSLKGKVQKLKDRDFGKGVVRNSHFNPNADVSTTLKNHQRFTLDKAYQGENFFWGILPKKDDLVIFEFNPPVSVEKYLFRSGNTEHPGDKFYNTTVEVLPNDHVEKLDGPLDNKERQNAFPRTDDGFLILNHFSHETGLAEGTIGSALGEIHTLRLRVEAPSDTWVILSEIYIKATPR</sequence>
<reference evidence="6 8" key="2">
    <citation type="journal article" date="2013" name="Nature">
        <title>Insights into bilaterian evolution from three spiralian genomes.</title>
        <authorList>
            <person name="Simakov O."/>
            <person name="Marletaz F."/>
            <person name="Cho S.J."/>
            <person name="Edsinger-Gonzales E."/>
            <person name="Havlak P."/>
            <person name="Hellsten U."/>
            <person name="Kuo D.H."/>
            <person name="Larsson T."/>
            <person name="Lv J."/>
            <person name="Arendt D."/>
            <person name="Savage R."/>
            <person name="Osoegawa K."/>
            <person name="de Jong P."/>
            <person name="Grimwood J."/>
            <person name="Chapman J.A."/>
            <person name="Shapiro H."/>
            <person name="Aerts A."/>
            <person name="Otillar R.P."/>
            <person name="Terry A.Y."/>
            <person name="Boore J.L."/>
            <person name="Grigoriev I.V."/>
            <person name="Lindberg D.R."/>
            <person name="Seaver E.C."/>
            <person name="Weisblat D.A."/>
            <person name="Putnam N.H."/>
            <person name="Rokhsar D.S."/>
        </authorList>
    </citation>
    <scope>NUCLEOTIDE SEQUENCE</scope>
    <source>
        <strain evidence="6 8">I ESC-2004</strain>
    </source>
</reference>
<dbReference type="PANTHER" id="PTHR12062:SF9">
    <property type="entry name" value="ALPHA-1,3-MANNOSYL-GLYCOPROTEIN 4-BETA-N-ACETYLGLUCOSAMINYLTRANSFERASE A, ISOFORM A"/>
    <property type="match status" value="1"/>
</dbReference>
<dbReference type="FunCoup" id="R7V8T0">
    <property type="interactions" value="991"/>
</dbReference>
<dbReference type="EMBL" id="AMQN01005315">
    <property type="status" value="NOT_ANNOTATED_CDS"/>
    <property type="molecule type" value="Genomic_DNA"/>
</dbReference>
<dbReference type="GO" id="GO:0006487">
    <property type="term" value="P:protein N-linked glycosylation"/>
    <property type="evidence" value="ECO:0007669"/>
    <property type="project" value="TreeGrafter"/>
</dbReference>
<dbReference type="HOGENOM" id="CLU_027046_3_0_1"/>
<dbReference type="Pfam" id="PF04666">
    <property type="entry name" value="MGAT4_cons"/>
    <property type="match status" value="1"/>
</dbReference>